<organism evidence="2">
    <name type="scientific">marine metagenome</name>
    <dbReference type="NCBI Taxonomy" id="408172"/>
    <lineage>
        <taxon>unclassified sequences</taxon>
        <taxon>metagenomes</taxon>
        <taxon>ecological metagenomes</taxon>
    </lineage>
</organism>
<evidence type="ECO:0000313" key="2">
    <source>
        <dbReference type="EMBL" id="SVA22321.1"/>
    </source>
</evidence>
<dbReference type="PANTHER" id="PTHR37832">
    <property type="entry name" value="BLL2683 PROTEIN"/>
    <property type="match status" value="1"/>
</dbReference>
<dbReference type="Pfam" id="PF07876">
    <property type="entry name" value="Dabb"/>
    <property type="match status" value="1"/>
</dbReference>
<name>A0A381U3J3_9ZZZZ</name>
<dbReference type="Gene3D" id="3.30.70.100">
    <property type="match status" value="1"/>
</dbReference>
<evidence type="ECO:0000259" key="1">
    <source>
        <dbReference type="PROSITE" id="PS51502"/>
    </source>
</evidence>
<dbReference type="PROSITE" id="PS51502">
    <property type="entry name" value="S_R_A_B_BARREL"/>
    <property type="match status" value="1"/>
</dbReference>
<feature type="domain" description="Stress-response A/B barrel" evidence="1">
    <location>
        <begin position="2"/>
        <end position="93"/>
    </location>
</feature>
<dbReference type="PANTHER" id="PTHR37832:SF1">
    <property type="entry name" value="STRESS-RESPONSE A_B BARREL DOMAIN-CONTAINING PROTEIN"/>
    <property type="match status" value="1"/>
</dbReference>
<sequence length="95" mass="10802">MVKHIVMFKLTEKTSENMELATNSLRSLEGKIETLKSIEIGTDFLESDRSYDIVLTAHFENQEGLKIYGAHENHLPVVKIMRSLCSSSVVVDYEL</sequence>
<protein>
    <recommendedName>
        <fullName evidence="1">Stress-response A/B barrel domain-containing protein</fullName>
    </recommendedName>
</protein>
<dbReference type="SMART" id="SM00886">
    <property type="entry name" value="Dabb"/>
    <property type="match status" value="1"/>
</dbReference>
<dbReference type="AlphaFoldDB" id="A0A381U3J3"/>
<proteinExistence type="predicted"/>
<dbReference type="InterPro" id="IPR011008">
    <property type="entry name" value="Dimeric_a/b-barrel"/>
</dbReference>
<dbReference type="InterPro" id="IPR013097">
    <property type="entry name" value="Dabb"/>
</dbReference>
<accession>A0A381U3J3</accession>
<reference evidence="2" key="1">
    <citation type="submission" date="2018-05" db="EMBL/GenBank/DDBJ databases">
        <authorList>
            <person name="Lanie J.A."/>
            <person name="Ng W.-L."/>
            <person name="Kazmierczak K.M."/>
            <person name="Andrzejewski T.M."/>
            <person name="Davidsen T.M."/>
            <person name="Wayne K.J."/>
            <person name="Tettelin H."/>
            <person name="Glass J.I."/>
            <person name="Rusch D."/>
            <person name="Podicherti R."/>
            <person name="Tsui H.-C.T."/>
            <person name="Winkler M.E."/>
        </authorList>
    </citation>
    <scope>NUCLEOTIDE SEQUENCE</scope>
</reference>
<dbReference type="SUPFAM" id="SSF54909">
    <property type="entry name" value="Dimeric alpha+beta barrel"/>
    <property type="match status" value="1"/>
</dbReference>
<dbReference type="EMBL" id="UINC01005595">
    <property type="protein sequence ID" value="SVA22321.1"/>
    <property type="molecule type" value="Genomic_DNA"/>
</dbReference>
<gene>
    <name evidence="2" type="ORF">METZ01_LOCUS75175</name>
</gene>